<reference evidence="4 5" key="1">
    <citation type="journal article" date="2022" name="Environ. Microbiol. Rep.">
        <title>Eco-phylogenetic analyses reveal divergent evolution of vitamin B12 metabolism in the marine bacterial family 'Psychromonadaceae'.</title>
        <authorList>
            <person name="Jin X."/>
            <person name="Yang Y."/>
            <person name="Cao H."/>
            <person name="Gao B."/>
            <person name="Zhao Z."/>
        </authorList>
    </citation>
    <scope>NUCLEOTIDE SEQUENCE [LARGE SCALE GENOMIC DNA]</scope>
    <source>
        <strain evidence="4 5">MKS20</strain>
    </source>
</reference>
<comment type="caution">
    <text evidence="4">The sequence shown here is derived from an EMBL/GenBank/DDBJ whole genome shotgun (WGS) entry which is preliminary data.</text>
</comment>
<dbReference type="NCBIfam" id="NF008393">
    <property type="entry name" value="PRK11191.1"/>
    <property type="match status" value="1"/>
</dbReference>
<dbReference type="InterPro" id="IPR016716">
    <property type="entry name" value="RraB"/>
</dbReference>
<evidence type="ECO:0000313" key="5">
    <source>
        <dbReference type="Proteomes" id="UP001201273"/>
    </source>
</evidence>
<keyword evidence="1 2" id="KW-0963">Cytoplasm</keyword>
<protein>
    <recommendedName>
        <fullName evidence="2">Regulator of ribonuclease activity B</fullName>
    </recommendedName>
</protein>
<proteinExistence type="inferred from homology"/>
<evidence type="ECO:0000256" key="1">
    <source>
        <dbReference type="ARBA" id="ARBA00022490"/>
    </source>
</evidence>
<evidence type="ECO:0000259" key="3">
    <source>
        <dbReference type="Pfam" id="PF06877"/>
    </source>
</evidence>
<organism evidence="4 5">
    <name type="scientific">Motilimonas cestriensis</name>
    <dbReference type="NCBI Taxonomy" id="2742685"/>
    <lineage>
        <taxon>Bacteria</taxon>
        <taxon>Pseudomonadati</taxon>
        <taxon>Pseudomonadota</taxon>
        <taxon>Gammaproteobacteria</taxon>
        <taxon>Alteromonadales</taxon>
        <taxon>Alteromonadales genera incertae sedis</taxon>
        <taxon>Motilimonas</taxon>
    </lineage>
</organism>
<name>A0ABS8WA73_9GAMM</name>
<dbReference type="EMBL" id="JAIMJA010000014">
    <property type="protein sequence ID" value="MCE2595912.1"/>
    <property type="molecule type" value="Genomic_DNA"/>
</dbReference>
<evidence type="ECO:0000256" key="2">
    <source>
        <dbReference type="HAMAP-Rule" id="MF_01888"/>
    </source>
</evidence>
<dbReference type="Gene3D" id="3.30.70.970">
    <property type="entry name" value="RraB-like"/>
    <property type="match status" value="1"/>
</dbReference>
<dbReference type="SUPFAM" id="SSF89946">
    <property type="entry name" value="Hypothetical protein VC0424"/>
    <property type="match status" value="1"/>
</dbReference>
<comment type="function">
    <text evidence="2">Globally modulates RNA abundance by binding to RNase E (Rne) and regulating its endonucleolytic activity. Can modulate Rne action in a substrate-dependent manner by altering the composition of the degradosome.</text>
</comment>
<dbReference type="Pfam" id="PF06877">
    <property type="entry name" value="RraB"/>
    <property type="match status" value="1"/>
</dbReference>
<feature type="domain" description="Regulator of ribonuclease activity B" evidence="3">
    <location>
        <begin position="17"/>
        <end position="114"/>
    </location>
</feature>
<dbReference type="Proteomes" id="UP001201273">
    <property type="component" value="Unassembled WGS sequence"/>
</dbReference>
<dbReference type="HAMAP" id="MF_01888">
    <property type="entry name" value="RraB"/>
    <property type="match status" value="1"/>
</dbReference>
<dbReference type="PIRSF" id="PIRSF018193">
    <property type="entry name" value="UCP018193"/>
    <property type="match status" value="1"/>
</dbReference>
<comment type="subcellular location">
    <subcellularLocation>
        <location evidence="2">Cytoplasm</location>
    </subcellularLocation>
</comment>
<keyword evidence="5" id="KW-1185">Reference proteome</keyword>
<comment type="subunit">
    <text evidence="2">Interacts with the C-terminal region of Rne.</text>
</comment>
<dbReference type="InterPro" id="IPR036701">
    <property type="entry name" value="RraB-like_sf"/>
</dbReference>
<sequence>MSSFEELLKEFELESLETINNLLEDGSDPDAEYMIEHHVASTDFDVLEKVAIACFKKGYEVTDPEEVETEDGETIFSFDVIVEMELSPEAIMEDVSAILAICESFDVTYDGWGTYFEGDEE</sequence>
<dbReference type="InterPro" id="IPR009671">
    <property type="entry name" value="RraB_dom"/>
</dbReference>
<gene>
    <name evidence="2 4" type="primary">rraB</name>
    <name evidence="4" type="ORF">K6Y31_13950</name>
</gene>
<evidence type="ECO:0000313" key="4">
    <source>
        <dbReference type="EMBL" id="MCE2595912.1"/>
    </source>
</evidence>
<comment type="similarity">
    <text evidence="2">Belongs to the RraB family.</text>
</comment>
<dbReference type="RefSeq" id="WP_233053576.1">
    <property type="nucleotide sequence ID" value="NZ_JAIMJA010000014.1"/>
</dbReference>
<accession>A0ABS8WA73</accession>